<dbReference type="OrthoDB" id="6776127at2759"/>
<keyword evidence="3" id="KW-1185">Reference proteome</keyword>
<dbReference type="PANTHER" id="PTHR34415:SF1">
    <property type="entry name" value="INTEGRASE CATALYTIC DOMAIN-CONTAINING PROTEIN"/>
    <property type="match status" value="1"/>
</dbReference>
<proteinExistence type="predicted"/>
<reference evidence="2" key="1">
    <citation type="submission" date="2020-07" db="EMBL/GenBank/DDBJ databases">
        <title>Multicomponent nature underlies the extraordinary mechanical properties of spider dragline silk.</title>
        <authorList>
            <person name="Kono N."/>
            <person name="Nakamura H."/>
            <person name="Mori M."/>
            <person name="Yoshida Y."/>
            <person name="Ohtoshi R."/>
            <person name="Malay A.D."/>
            <person name="Moran D.A.P."/>
            <person name="Tomita M."/>
            <person name="Numata K."/>
            <person name="Arakawa K."/>
        </authorList>
    </citation>
    <scope>NUCLEOTIDE SEQUENCE</scope>
</reference>
<name>A0A8X6F495_TRICU</name>
<dbReference type="Proteomes" id="UP000887116">
    <property type="component" value="Unassembled WGS sequence"/>
</dbReference>
<evidence type="ECO:0000313" key="2">
    <source>
        <dbReference type="EMBL" id="GFQ69236.1"/>
    </source>
</evidence>
<protein>
    <recommendedName>
        <fullName evidence="1">DUF7869 domain-containing protein</fullName>
    </recommendedName>
</protein>
<comment type="caution">
    <text evidence="2">The sequence shown here is derived from an EMBL/GenBank/DDBJ whole genome shotgun (WGS) entry which is preliminary data.</text>
</comment>
<evidence type="ECO:0000259" key="1">
    <source>
        <dbReference type="Pfam" id="PF25273"/>
    </source>
</evidence>
<dbReference type="AlphaFoldDB" id="A0A8X6F495"/>
<feature type="domain" description="DUF7869" evidence="1">
    <location>
        <begin position="147"/>
        <end position="264"/>
    </location>
</feature>
<sequence length="372" mass="43370">MMYRAFVKAYSDSNIPQHFYRRVFRKSFPKLSFPRPRTDTCSSCDLLKNKINTTVELEKLKLIAKKELHLRKAVKLLNEDNAFFFFTHAFKWYLQMKDIMLHVIFTPTLKHSSMFYSLQLSNFNLFIRNEDTSTSFMCLWHEGMAGRGGNEVASCLLKVITSNLTPKRNLTVWCDNYAGQNKNRMVSMIMIYAVAKNILDCMEFKFLVSGHSYMPCDRDFGIIEKGKRVCKPMVPEEIAEMIAESRHAQPFNVVMMKEEDFYDFFAQCDTFLNTSPIKISTASWIKISRANLPIIQVKTTCSNVEPWKEHNIFKRGKSVNGISRIYFLPPLGKRSAISDHKKRLIVYVGIRIHNIIHFIANFVHNKIDLTFF</sequence>
<organism evidence="2 3">
    <name type="scientific">Trichonephila clavata</name>
    <name type="common">Joro spider</name>
    <name type="synonym">Nephila clavata</name>
    <dbReference type="NCBI Taxonomy" id="2740835"/>
    <lineage>
        <taxon>Eukaryota</taxon>
        <taxon>Metazoa</taxon>
        <taxon>Ecdysozoa</taxon>
        <taxon>Arthropoda</taxon>
        <taxon>Chelicerata</taxon>
        <taxon>Arachnida</taxon>
        <taxon>Araneae</taxon>
        <taxon>Araneomorphae</taxon>
        <taxon>Entelegynae</taxon>
        <taxon>Araneoidea</taxon>
        <taxon>Nephilidae</taxon>
        <taxon>Trichonephila</taxon>
    </lineage>
</organism>
<gene>
    <name evidence="2" type="primary">OFAS_OFAS009958</name>
    <name evidence="2" type="ORF">TNCT_160121</name>
</gene>
<evidence type="ECO:0000313" key="3">
    <source>
        <dbReference type="Proteomes" id="UP000887116"/>
    </source>
</evidence>
<dbReference type="PANTHER" id="PTHR34415">
    <property type="entry name" value="INTEGRASE CATALYTIC DOMAIN-CONTAINING PROTEIN"/>
    <property type="match status" value="1"/>
</dbReference>
<dbReference type="EMBL" id="BMAO01020698">
    <property type="protein sequence ID" value="GFQ69236.1"/>
    <property type="molecule type" value="Genomic_DNA"/>
</dbReference>
<dbReference type="Pfam" id="PF25273">
    <property type="entry name" value="DUF7869"/>
    <property type="match status" value="1"/>
</dbReference>
<accession>A0A8X6F495</accession>
<dbReference type="InterPro" id="IPR057191">
    <property type="entry name" value="DUF7869"/>
</dbReference>